<evidence type="ECO:0000256" key="1">
    <source>
        <dbReference type="SAM" id="MobiDB-lite"/>
    </source>
</evidence>
<dbReference type="EMBL" id="FMDN01000023">
    <property type="protein sequence ID" value="SCG66179.1"/>
    <property type="molecule type" value="Genomic_DNA"/>
</dbReference>
<dbReference type="AlphaFoldDB" id="A0A1C5J7M4"/>
<evidence type="ECO:0000313" key="3">
    <source>
        <dbReference type="EMBL" id="SCG66179.1"/>
    </source>
</evidence>
<organism evidence="3 4">
    <name type="scientific">Micromonospora halophytica</name>
    <dbReference type="NCBI Taxonomy" id="47864"/>
    <lineage>
        <taxon>Bacteria</taxon>
        <taxon>Bacillati</taxon>
        <taxon>Actinomycetota</taxon>
        <taxon>Actinomycetes</taxon>
        <taxon>Micromonosporales</taxon>
        <taxon>Micromonosporaceae</taxon>
        <taxon>Micromonospora</taxon>
    </lineage>
</organism>
<protein>
    <submittedName>
        <fullName evidence="3">Uncharacterized protein</fullName>
    </submittedName>
</protein>
<evidence type="ECO:0000313" key="4">
    <source>
        <dbReference type="Proteomes" id="UP000199408"/>
    </source>
</evidence>
<evidence type="ECO:0000256" key="2">
    <source>
        <dbReference type="SAM" id="Phobius"/>
    </source>
</evidence>
<feature type="region of interest" description="Disordered" evidence="1">
    <location>
        <begin position="61"/>
        <end position="86"/>
    </location>
</feature>
<name>A0A1C5J7M4_9ACTN</name>
<accession>A0A1C5J7M4</accession>
<keyword evidence="4" id="KW-1185">Reference proteome</keyword>
<reference evidence="4" key="1">
    <citation type="submission" date="2016-06" db="EMBL/GenBank/DDBJ databases">
        <authorList>
            <person name="Varghese N."/>
        </authorList>
    </citation>
    <scope>NUCLEOTIDE SEQUENCE [LARGE SCALE GENOMIC DNA]</scope>
    <source>
        <strain evidence="4">DSM 43171</strain>
    </source>
</reference>
<keyword evidence="2" id="KW-0812">Transmembrane</keyword>
<dbReference type="Proteomes" id="UP000199408">
    <property type="component" value="Unassembled WGS sequence"/>
</dbReference>
<feature type="transmembrane region" description="Helical" evidence="2">
    <location>
        <begin position="32"/>
        <end position="50"/>
    </location>
</feature>
<keyword evidence="2" id="KW-1133">Transmembrane helix</keyword>
<sequence>MSEFFDPGGVSPALVVIWFLIAAMFYANNEELHFRVLAVAMMLMSGTQLLRITRARWAQRGGRRGAGVPGDQNGLPVRPDTRDDNQ</sequence>
<proteinExistence type="predicted"/>
<feature type="transmembrane region" description="Helical" evidence="2">
    <location>
        <begin position="7"/>
        <end position="26"/>
    </location>
</feature>
<gene>
    <name evidence="3" type="ORF">GA0070560_1232</name>
</gene>
<keyword evidence="2" id="KW-0472">Membrane</keyword>